<dbReference type="OrthoDB" id="9780757at2"/>
<accession>A0A1M6F1B5</accession>
<feature type="transmembrane region" description="Helical" evidence="6">
    <location>
        <begin position="12"/>
        <end position="28"/>
    </location>
</feature>
<dbReference type="PANTHER" id="PTHR30482">
    <property type="entry name" value="HIGH-AFFINITY BRANCHED-CHAIN AMINO ACID TRANSPORT SYSTEM PERMEASE"/>
    <property type="match status" value="1"/>
</dbReference>
<keyword evidence="5 6" id="KW-0472">Membrane</keyword>
<evidence type="ECO:0000313" key="7">
    <source>
        <dbReference type="EMBL" id="SHI91409.1"/>
    </source>
</evidence>
<feature type="transmembrane region" description="Helical" evidence="6">
    <location>
        <begin position="277"/>
        <end position="302"/>
    </location>
</feature>
<reference evidence="8" key="1">
    <citation type="submission" date="2016-11" db="EMBL/GenBank/DDBJ databases">
        <authorList>
            <person name="Varghese N."/>
            <person name="Submissions S."/>
        </authorList>
    </citation>
    <scope>NUCLEOTIDE SEQUENCE [LARGE SCALE GENOMIC DNA]</scope>
    <source>
        <strain evidence="8">DSM 16219</strain>
    </source>
</reference>
<dbReference type="STRING" id="1121393.SAMN02745216_00696"/>
<dbReference type="GO" id="GO:0005886">
    <property type="term" value="C:plasma membrane"/>
    <property type="evidence" value="ECO:0007669"/>
    <property type="project" value="UniProtKB-SubCell"/>
</dbReference>
<evidence type="ECO:0000256" key="6">
    <source>
        <dbReference type="SAM" id="Phobius"/>
    </source>
</evidence>
<feature type="transmembrane region" description="Helical" evidence="6">
    <location>
        <begin position="64"/>
        <end position="83"/>
    </location>
</feature>
<dbReference type="EMBL" id="FQZU01000003">
    <property type="protein sequence ID" value="SHI91409.1"/>
    <property type="molecule type" value="Genomic_DNA"/>
</dbReference>
<protein>
    <submittedName>
        <fullName evidence="7">Amino acid/amide ABC transporter membrane protein 2, HAAT family</fullName>
    </submittedName>
</protein>
<gene>
    <name evidence="7" type="ORF">SAMN02745216_00696</name>
</gene>
<dbReference type="InterPro" id="IPR001851">
    <property type="entry name" value="ABC_transp_permease"/>
</dbReference>
<feature type="transmembrane region" description="Helical" evidence="6">
    <location>
        <begin position="242"/>
        <end position="265"/>
    </location>
</feature>
<dbReference type="Pfam" id="PF02653">
    <property type="entry name" value="BPD_transp_2"/>
    <property type="match status" value="1"/>
</dbReference>
<proteinExistence type="predicted"/>
<dbReference type="CDD" id="cd06581">
    <property type="entry name" value="TM_PBP1_LivM_like"/>
    <property type="match status" value="1"/>
</dbReference>
<keyword evidence="4 6" id="KW-1133">Transmembrane helix</keyword>
<organism evidence="7 8">
    <name type="scientific">Desulfatibacillum alkenivorans DSM 16219</name>
    <dbReference type="NCBI Taxonomy" id="1121393"/>
    <lineage>
        <taxon>Bacteria</taxon>
        <taxon>Pseudomonadati</taxon>
        <taxon>Thermodesulfobacteriota</taxon>
        <taxon>Desulfobacteria</taxon>
        <taxon>Desulfobacterales</taxon>
        <taxon>Desulfatibacillaceae</taxon>
        <taxon>Desulfatibacillum</taxon>
    </lineage>
</organism>
<name>A0A1M6F1B5_9BACT</name>
<dbReference type="InterPro" id="IPR043428">
    <property type="entry name" value="LivM-like"/>
</dbReference>
<keyword evidence="8" id="KW-1185">Reference proteome</keyword>
<dbReference type="PANTHER" id="PTHR30482:SF10">
    <property type="entry name" value="HIGH-AFFINITY BRANCHED-CHAIN AMINO ACID TRANSPORT PROTEIN BRAE"/>
    <property type="match status" value="1"/>
</dbReference>
<evidence type="ECO:0000256" key="2">
    <source>
        <dbReference type="ARBA" id="ARBA00022475"/>
    </source>
</evidence>
<feature type="transmembrane region" description="Helical" evidence="6">
    <location>
        <begin position="314"/>
        <end position="333"/>
    </location>
</feature>
<dbReference type="Proteomes" id="UP000183994">
    <property type="component" value="Unassembled WGS sequence"/>
</dbReference>
<evidence type="ECO:0000256" key="3">
    <source>
        <dbReference type="ARBA" id="ARBA00022692"/>
    </source>
</evidence>
<evidence type="ECO:0000256" key="4">
    <source>
        <dbReference type="ARBA" id="ARBA00022989"/>
    </source>
</evidence>
<sequence length="354" mass="38551">MNDAPRFSKRQIIYAAAAALWIISPLFLDNYQTDVLNNVGLYAILALSLNVILGYGGMFHMGHAAFYAIGAYTTAILSTQFGVPTMWTMPLAGILAGGFALIVARPIIHLRGDYLLIVTIGMVEIVRIAIINDAVSSAAKLLNKGFMLIGIQDWAWCKKIAMASTGGPNGIFGVPAPSVFGFEINGIVNTTHYFFLITAFLAATIVLFFLLERSRYGRALRYLCSDEIAAEGSGVNTSGYKLSAFVIGAFWAGMAGTLFAGKITFISPSTFTFWESVVMFMIVILGGSGYIPGVLLGALLIVGLPEMFQELQQYRMLIFGIVLVIMMVFRPQGIMPPKPPKYPIHKVEEKEVTL</sequence>
<feature type="transmembrane region" description="Helical" evidence="6">
    <location>
        <begin position="89"/>
        <end position="107"/>
    </location>
</feature>
<keyword evidence="3 6" id="KW-0812">Transmembrane</keyword>
<evidence type="ECO:0000256" key="1">
    <source>
        <dbReference type="ARBA" id="ARBA00004651"/>
    </source>
</evidence>
<evidence type="ECO:0000256" key="5">
    <source>
        <dbReference type="ARBA" id="ARBA00023136"/>
    </source>
</evidence>
<dbReference type="GO" id="GO:0015658">
    <property type="term" value="F:branched-chain amino acid transmembrane transporter activity"/>
    <property type="evidence" value="ECO:0007669"/>
    <property type="project" value="InterPro"/>
</dbReference>
<dbReference type="RefSeq" id="WP_073472911.1">
    <property type="nucleotide sequence ID" value="NZ_FQZU01000003.1"/>
</dbReference>
<feature type="transmembrane region" description="Helical" evidence="6">
    <location>
        <begin position="40"/>
        <end position="57"/>
    </location>
</feature>
<evidence type="ECO:0000313" key="8">
    <source>
        <dbReference type="Proteomes" id="UP000183994"/>
    </source>
</evidence>
<dbReference type="AlphaFoldDB" id="A0A1M6F1B5"/>
<feature type="transmembrane region" description="Helical" evidence="6">
    <location>
        <begin position="192"/>
        <end position="211"/>
    </location>
</feature>
<keyword evidence="2" id="KW-1003">Cell membrane</keyword>
<feature type="transmembrane region" description="Helical" evidence="6">
    <location>
        <begin position="114"/>
        <end position="131"/>
    </location>
</feature>
<comment type="subcellular location">
    <subcellularLocation>
        <location evidence="1">Cell membrane</location>
        <topology evidence="1">Multi-pass membrane protein</topology>
    </subcellularLocation>
</comment>